<name>A0A6N3CJ05_9BACT</name>
<organism evidence="1">
    <name type="scientific">Paraprevotella clara</name>
    <dbReference type="NCBI Taxonomy" id="454154"/>
    <lineage>
        <taxon>Bacteria</taxon>
        <taxon>Pseudomonadati</taxon>
        <taxon>Bacteroidota</taxon>
        <taxon>Bacteroidia</taxon>
        <taxon>Bacteroidales</taxon>
        <taxon>Prevotellaceae</taxon>
        <taxon>Paraprevotella</taxon>
    </lineage>
</organism>
<dbReference type="EMBL" id="CACRUT010000014">
    <property type="protein sequence ID" value="VYU14839.1"/>
    <property type="molecule type" value="Genomic_DNA"/>
</dbReference>
<reference evidence="1" key="1">
    <citation type="submission" date="2019-11" db="EMBL/GenBank/DDBJ databases">
        <authorList>
            <person name="Feng L."/>
        </authorList>
    </citation>
    <scope>NUCLEOTIDE SEQUENCE</scope>
    <source>
        <strain evidence="1">PclaraLFYP37</strain>
    </source>
</reference>
<protein>
    <submittedName>
        <fullName evidence="1">Uncharacterized protein</fullName>
    </submittedName>
</protein>
<accession>A0A6N3CJ05</accession>
<dbReference type="AlphaFoldDB" id="A0A6N3CJ05"/>
<gene>
    <name evidence="1" type="ORF">PCLFYP37_02036</name>
</gene>
<dbReference type="RefSeq" id="WP_412442919.1">
    <property type="nucleotide sequence ID" value="NZ_CACRUT010000014.1"/>
</dbReference>
<proteinExistence type="predicted"/>
<sequence>MEAMIQVNELTKVFGSHCLRRMSGRLFDGHVLGSEESGLQNL</sequence>
<evidence type="ECO:0000313" key="1">
    <source>
        <dbReference type="EMBL" id="VYU14839.1"/>
    </source>
</evidence>